<comment type="caution">
    <text evidence="2">The sequence shown here is derived from an EMBL/GenBank/DDBJ whole genome shotgun (WGS) entry which is preliminary data.</text>
</comment>
<accession>A0ABS4BG81</accession>
<organism evidence="2 3">
    <name type="scientific">Jiella mangrovi</name>
    <dbReference type="NCBI Taxonomy" id="2821407"/>
    <lineage>
        <taxon>Bacteria</taxon>
        <taxon>Pseudomonadati</taxon>
        <taxon>Pseudomonadota</taxon>
        <taxon>Alphaproteobacteria</taxon>
        <taxon>Hyphomicrobiales</taxon>
        <taxon>Aurantimonadaceae</taxon>
        <taxon>Jiella</taxon>
    </lineage>
</organism>
<evidence type="ECO:0000259" key="1">
    <source>
        <dbReference type="Pfam" id="PF06527"/>
    </source>
</evidence>
<dbReference type="Pfam" id="PF06527">
    <property type="entry name" value="TniQ"/>
    <property type="match status" value="1"/>
</dbReference>
<evidence type="ECO:0000313" key="3">
    <source>
        <dbReference type="Proteomes" id="UP000678276"/>
    </source>
</evidence>
<dbReference type="EMBL" id="JAGJCF010000005">
    <property type="protein sequence ID" value="MBP0615760.1"/>
    <property type="molecule type" value="Genomic_DNA"/>
</dbReference>
<dbReference type="Proteomes" id="UP000678276">
    <property type="component" value="Unassembled WGS sequence"/>
</dbReference>
<proteinExistence type="predicted"/>
<dbReference type="InterPro" id="IPR009492">
    <property type="entry name" value="TniQ"/>
</dbReference>
<protein>
    <submittedName>
        <fullName evidence="2">TniQ family protein</fullName>
    </submittedName>
</protein>
<keyword evidence="3" id="KW-1185">Reference proteome</keyword>
<evidence type="ECO:0000313" key="2">
    <source>
        <dbReference type="EMBL" id="MBP0615760.1"/>
    </source>
</evidence>
<sequence>MSWTIRPPFDETETPLSFASRLGGANGFASIWSVCSFLETRPADLSRGREEGIERLARAGDVPTGMLQANSIRQLPGSRVEIRGQILALNDIRGRTITFCPACLRDDLQGPDWLKEEERVRERLDWKLRPITACARHQVRLHELKPARQLHAIDVRQWFRWYVARHDTPPIEPETCAFFDRQAYLRSRLLCVERLRIDILDEMPWYAAARLCSLVGHSDLYPGQIRKKETMLSDKDNLIADRGFEILREGRVGLQAWVDRMIEDARNDPTRGFGLQSILGDVGETLDEIDDPAYDGVKDAACVVAFQKLPLSVTGHFYQRRAPRRQVHSIMSASEETGMSWKVMRACLRTAGLIPYDMDGLTPDKITFAAELLPSKEALDRLRPRKGQSSRVDPGAPIMTIGEAAEFLGVGQKYLLNFDSLRRDDVRREGSRDWRIYDRHKLECLRDRLIGGAEEITNPDKDHVGIETAARHLHLPFPALVDHIDGGRIVWRGVLPSTHDLSGLIFRRKELLGVMAPVSENGPPDDMPVKEAAEIVRTRPRTIRALIAQGKISQRSVIHPANGRTFARVSLSEVRSALSM</sequence>
<gene>
    <name evidence="2" type="ORF">J6595_09225</name>
</gene>
<dbReference type="RefSeq" id="WP_209594191.1">
    <property type="nucleotide sequence ID" value="NZ_JAGJCF010000005.1"/>
</dbReference>
<reference evidence="2 3" key="1">
    <citation type="submission" date="2021-04" db="EMBL/GenBank/DDBJ databases">
        <title>Whole genome sequence of Jiella sp. KSK16Y-1.</title>
        <authorList>
            <person name="Tuo L."/>
        </authorList>
    </citation>
    <scope>NUCLEOTIDE SEQUENCE [LARGE SCALE GENOMIC DNA]</scope>
    <source>
        <strain evidence="2 3">KSK16Y-1</strain>
    </source>
</reference>
<name>A0ABS4BG81_9HYPH</name>
<feature type="domain" description="TniQ" evidence="1">
    <location>
        <begin position="5"/>
        <end position="141"/>
    </location>
</feature>